<keyword evidence="10" id="KW-1185">Reference proteome</keyword>
<protein>
    <recommendedName>
        <fullName evidence="11">Gap junction alpha-3 protein</fullName>
    </recommendedName>
</protein>
<reference evidence="9" key="1">
    <citation type="submission" date="2022-07" db="EMBL/GenBank/DDBJ databases">
        <title>Chromosome-level genome of Muraenolepis orangiensis.</title>
        <authorList>
            <person name="Kim J."/>
        </authorList>
    </citation>
    <scope>NUCLEOTIDE SEQUENCE</scope>
    <source>
        <strain evidence="9">KU_S4_2022</strain>
        <tissue evidence="9">Muscle</tissue>
    </source>
</reference>
<evidence type="ECO:0000256" key="2">
    <source>
        <dbReference type="ARBA" id="ARBA00022475"/>
    </source>
</evidence>
<accession>A0A9Q0EG89</accession>
<evidence type="ECO:0008006" key="11">
    <source>
        <dbReference type="Google" id="ProtNLM"/>
    </source>
</evidence>
<comment type="caution">
    <text evidence="9">The sequence shown here is derived from an EMBL/GenBank/DDBJ whole genome shotgun (WGS) entry which is preliminary data.</text>
</comment>
<evidence type="ECO:0000256" key="1">
    <source>
        <dbReference type="ARBA" id="ARBA00004651"/>
    </source>
</evidence>
<evidence type="ECO:0000256" key="3">
    <source>
        <dbReference type="ARBA" id="ARBA00022692"/>
    </source>
</evidence>
<comment type="subcellular location">
    <subcellularLocation>
        <location evidence="1">Cell membrane</location>
        <topology evidence="1">Multi-pass membrane protein</topology>
    </subcellularLocation>
</comment>
<evidence type="ECO:0000259" key="7">
    <source>
        <dbReference type="SMART" id="SM00037"/>
    </source>
</evidence>
<evidence type="ECO:0000256" key="6">
    <source>
        <dbReference type="SAM" id="Phobius"/>
    </source>
</evidence>
<dbReference type="SMART" id="SM01089">
    <property type="entry name" value="Connexin_CCC"/>
    <property type="match status" value="1"/>
</dbReference>
<sequence>MGDWSDLSTLLDKVQAHSTVVGKIWMSVLLVFRILVLGVAADEVWADEQSNFFCNTNEPGCTLACYNWMFPISYIRYWMLQILLVSMPTLVYLCHAVHVIHKERRLREQLQADHKGAALRLPKYTDDRGKIRIKGVLLLSYLAQLVVKILLELGFVAGQFYIYNSPFMAELFHCRIEPCARSSGTECFISRPTEKSIFILFMLAVAGVSVFLNLLEILYLLCVRMRERQKKKTAAVSNQEPRLSGHGYPVDITHRHRSDLQPTCPPPQALIDDLQRTMDFNNKEKSP</sequence>
<dbReference type="InterPro" id="IPR038359">
    <property type="entry name" value="Connexin_N_sf"/>
</dbReference>
<dbReference type="GO" id="GO:0005243">
    <property type="term" value="F:gap junction channel activity"/>
    <property type="evidence" value="ECO:0007669"/>
    <property type="project" value="TreeGrafter"/>
</dbReference>
<organism evidence="9 10">
    <name type="scientific">Muraenolepis orangiensis</name>
    <name type="common">Patagonian moray cod</name>
    <dbReference type="NCBI Taxonomy" id="630683"/>
    <lineage>
        <taxon>Eukaryota</taxon>
        <taxon>Metazoa</taxon>
        <taxon>Chordata</taxon>
        <taxon>Craniata</taxon>
        <taxon>Vertebrata</taxon>
        <taxon>Euteleostomi</taxon>
        <taxon>Actinopterygii</taxon>
        <taxon>Neopterygii</taxon>
        <taxon>Teleostei</taxon>
        <taxon>Neoteleostei</taxon>
        <taxon>Acanthomorphata</taxon>
        <taxon>Zeiogadaria</taxon>
        <taxon>Gadariae</taxon>
        <taxon>Gadiformes</taxon>
        <taxon>Muraenolepidoidei</taxon>
        <taxon>Muraenolepididae</taxon>
        <taxon>Muraenolepis</taxon>
    </lineage>
</organism>
<evidence type="ECO:0000313" key="10">
    <source>
        <dbReference type="Proteomes" id="UP001148018"/>
    </source>
</evidence>
<feature type="domain" description="Connexin N-terminal" evidence="7">
    <location>
        <begin position="43"/>
        <end position="76"/>
    </location>
</feature>
<dbReference type="AlphaFoldDB" id="A0A9Q0EG89"/>
<evidence type="ECO:0000256" key="4">
    <source>
        <dbReference type="ARBA" id="ARBA00022989"/>
    </source>
</evidence>
<feature type="transmembrane region" description="Helical" evidence="6">
    <location>
        <begin position="20"/>
        <end position="41"/>
    </location>
</feature>
<dbReference type="GO" id="GO:0005922">
    <property type="term" value="C:connexin complex"/>
    <property type="evidence" value="ECO:0007669"/>
    <property type="project" value="InterPro"/>
</dbReference>
<keyword evidence="5 6" id="KW-0472">Membrane</keyword>
<name>A0A9Q0EG89_9TELE</name>
<dbReference type="EMBL" id="JANIIK010000042">
    <property type="protein sequence ID" value="KAJ3606754.1"/>
    <property type="molecule type" value="Genomic_DNA"/>
</dbReference>
<keyword evidence="4 6" id="KW-1133">Transmembrane helix</keyword>
<dbReference type="PANTHER" id="PTHR11984:SF109">
    <property type="entry name" value="CONNEXIN 28.1-RELATED"/>
    <property type="match status" value="1"/>
</dbReference>
<feature type="transmembrane region" description="Helical" evidence="6">
    <location>
        <begin position="138"/>
        <end position="162"/>
    </location>
</feature>
<gene>
    <name evidence="9" type="ORF">NHX12_026273</name>
</gene>
<dbReference type="PRINTS" id="PR00206">
    <property type="entry name" value="CONNEXIN"/>
</dbReference>
<evidence type="ECO:0000259" key="8">
    <source>
        <dbReference type="SMART" id="SM01089"/>
    </source>
</evidence>
<feature type="transmembrane region" description="Helical" evidence="6">
    <location>
        <begin position="197"/>
        <end position="222"/>
    </location>
</feature>
<dbReference type="Gene3D" id="1.20.1440.80">
    <property type="entry name" value="Gap junction channel protein cysteine-rich domain"/>
    <property type="match status" value="1"/>
</dbReference>
<dbReference type="SMART" id="SM00037">
    <property type="entry name" value="CNX"/>
    <property type="match status" value="1"/>
</dbReference>
<evidence type="ECO:0000256" key="5">
    <source>
        <dbReference type="ARBA" id="ARBA00023136"/>
    </source>
</evidence>
<dbReference type="InterPro" id="IPR000500">
    <property type="entry name" value="Connexin"/>
</dbReference>
<dbReference type="GO" id="GO:0007267">
    <property type="term" value="P:cell-cell signaling"/>
    <property type="evidence" value="ECO:0007669"/>
    <property type="project" value="TreeGrafter"/>
</dbReference>
<dbReference type="InterPro" id="IPR013092">
    <property type="entry name" value="Connexin_N"/>
</dbReference>
<dbReference type="PANTHER" id="PTHR11984">
    <property type="entry name" value="CONNEXIN"/>
    <property type="match status" value="1"/>
</dbReference>
<evidence type="ECO:0000313" key="9">
    <source>
        <dbReference type="EMBL" id="KAJ3606754.1"/>
    </source>
</evidence>
<keyword evidence="3 6" id="KW-0812">Transmembrane</keyword>
<keyword evidence="2" id="KW-1003">Cell membrane</keyword>
<dbReference type="Proteomes" id="UP001148018">
    <property type="component" value="Unassembled WGS sequence"/>
</dbReference>
<feature type="transmembrane region" description="Helical" evidence="6">
    <location>
        <begin position="78"/>
        <end position="100"/>
    </location>
</feature>
<feature type="domain" description="Connexin cysteine-rich" evidence="8">
    <location>
        <begin position="151"/>
        <end position="220"/>
    </location>
</feature>
<proteinExistence type="predicted"/>
<dbReference type="Pfam" id="PF00029">
    <property type="entry name" value="Connexin"/>
    <property type="match status" value="1"/>
</dbReference>
<dbReference type="OrthoDB" id="9993956at2759"/>
<dbReference type="InterPro" id="IPR019570">
    <property type="entry name" value="Connexin_CCC"/>
</dbReference>